<evidence type="ECO:0000313" key="1">
    <source>
        <dbReference type="EMBL" id="RDX87346.1"/>
    </source>
</evidence>
<accession>A0A371G9X8</accession>
<evidence type="ECO:0000313" key="2">
    <source>
        <dbReference type="Proteomes" id="UP000257109"/>
    </source>
</evidence>
<reference evidence="1" key="1">
    <citation type="submission" date="2018-05" db="EMBL/GenBank/DDBJ databases">
        <title>Draft genome of Mucuna pruriens seed.</title>
        <authorList>
            <person name="Nnadi N.E."/>
            <person name="Vos R."/>
            <person name="Hasami M.H."/>
            <person name="Devisetty U.K."/>
            <person name="Aguiy J.C."/>
        </authorList>
    </citation>
    <scope>NUCLEOTIDE SEQUENCE [LARGE SCALE GENOMIC DNA]</scope>
    <source>
        <strain evidence="1">JCA_2017</strain>
    </source>
</reference>
<organism evidence="1 2">
    <name type="scientific">Mucuna pruriens</name>
    <name type="common">Velvet bean</name>
    <name type="synonym">Dolichos pruriens</name>
    <dbReference type="NCBI Taxonomy" id="157652"/>
    <lineage>
        <taxon>Eukaryota</taxon>
        <taxon>Viridiplantae</taxon>
        <taxon>Streptophyta</taxon>
        <taxon>Embryophyta</taxon>
        <taxon>Tracheophyta</taxon>
        <taxon>Spermatophyta</taxon>
        <taxon>Magnoliopsida</taxon>
        <taxon>eudicotyledons</taxon>
        <taxon>Gunneridae</taxon>
        <taxon>Pentapetalae</taxon>
        <taxon>rosids</taxon>
        <taxon>fabids</taxon>
        <taxon>Fabales</taxon>
        <taxon>Fabaceae</taxon>
        <taxon>Papilionoideae</taxon>
        <taxon>50 kb inversion clade</taxon>
        <taxon>NPAAA clade</taxon>
        <taxon>indigoferoid/millettioid clade</taxon>
        <taxon>Phaseoleae</taxon>
        <taxon>Mucuna</taxon>
    </lineage>
</organism>
<comment type="caution">
    <text evidence="1">The sequence shown here is derived from an EMBL/GenBank/DDBJ whole genome shotgun (WGS) entry which is preliminary data.</text>
</comment>
<feature type="non-terminal residue" evidence="1">
    <location>
        <position position="1"/>
    </location>
</feature>
<dbReference type="Proteomes" id="UP000257109">
    <property type="component" value="Unassembled WGS sequence"/>
</dbReference>
<dbReference type="EMBL" id="QJKJ01006255">
    <property type="protein sequence ID" value="RDX87346.1"/>
    <property type="molecule type" value="Genomic_DNA"/>
</dbReference>
<name>A0A371G9X8_MUCPR</name>
<protein>
    <submittedName>
        <fullName evidence="1">Uncharacterized protein</fullName>
    </submittedName>
</protein>
<keyword evidence="2" id="KW-1185">Reference proteome</keyword>
<proteinExistence type="predicted"/>
<dbReference type="AlphaFoldDB" id="A0A371G9X8"/>
<sequence>WQANYSLSGSNANTISILINEKHKKNYRCEWYSLLVLEKICASSDVYEASFLVAANDFSEREALKLMSKICGFVFNML</sequence>
<gene>
    <name evidence="1" type="ORF">CR513_31188</name>
</gene>